<name>A0A8J8NQW0_HALGN</name>
<organism evidence="1 2">
    <name type="scientific">Halteria grandinella</name>
    <dbReference type="NCBI Taxonomy" id="5974"/>
    <lineage>
        <taxon>Eukaryota</taxon>
        <taxon>Sar</taxon>
        <taxon>Alveolata</taxon>
        <taxon>Ciliophora</taxon>
        <taxon>Intramacronucleata</taxon>
        <taxon>Spirotrichea</taxon>
        <taxon>Stichotrichia</taxon>
        <taxon>Sporadotrichida</taxon>
        <taxon>Halteriidae</taxon>
        <taxon>Halteria</taxon>
    </lineage>
</organism>
<reference evidence="1" key="1">
    <citation type="submission" date="2019-06" db="EMBL/GenBank/DDBJ databases">
        <authorList>
            <person name="Zheng W."/>
        </authorList>
    </citation>
    <scope>NUCLEOTIDE SEQUENCE</scope>
    <source>
        <strain evidence="1">QDHG01</strain>
    </source>
</reference>
<gene>
    <name evidence="1" type="ORF">FGO68_gene16647</name>
</gene>
<keyword evidence="2" id="KW-1185">Reference proteome</keyword>
<dbReference type="AlphaFoldDB" id="A0A8J8NQW0"/>
<evidence type="ECO:0000313" key="2">
    <source>
        <dbReference type="Proteomes" id="UP000785679"/>
    </source>
</evidence>
<evidence type="ECO:0000313" key="1">
    <source>
        <dbReference type="EMBL" id="TNV79838.1"/>
    </source>
</evidence>
<dbReference type="EMBL" id="RRYP01008347">
    <property type="protein sequence ID" value="TNV79838.1"/>
    <property type="molecule type" value="Genomic_DNA"/>
</dbReference>
<comment type="caution">
    <text evidence="1">The sequence shown here is derived from an EMBL/GenBank/DDBJ whole genome shotgun (WGS) entry which is preliminary data.</text>
</comment>
<dbReference type="Proteomes" id="UP000785679">
    <property type="component" value="Unassembled WGS sequence"/>
</dbReference>
<sequence>MMRQLFNVWLSVHYTNRNQGLLQKSCSLQTLSNNLLFSSTCKSSSWYHHLPHFHCNQMFPRNLKILLESYNVAS</sequence>
<proteinExistence type="predicted"/>
<accession>A0A8J8NQW0</accession>
<protein>
    <submittedName>
        <fullName evidence="1">Uncharacterized protein</fullName>
    </submittedName>
</protein>